<evidence type="ECO:0000256" key="2">
    <source>
        <dbReference type="ARBA" id="ARBA00012588"/>
    </source>
</evidence>
<dbReference type="Pfam" id="PF08323">
    <property type="entry name" value="Glyco_transf_5"/>
    <property type="match status" value="1"/>
</dbReference>
<evidence type="ECO:0000256" key="1">
    <source>
        <dbReference type="ARBA" id="ARBA00001478"/>
    </source>
</evidence>
<keyword evidence="4" id="KW-0808">Transferase</keyword>
<dbReference type="GO" id="GO:0009011">
    <property type="term" value="F:alpha-1,4-glucan glucosyltransferase (ADP-glucose donor) activity"/>
    <property type="evidence" value="ECO:0007669"/>
    <property type="project" value="UniProtKB-EC"/>
</dbReference>
<dbReference type="RefSeq" id="WP_144333803.1">
    <property type="nucleotide sequence ID" value="NZ_VLPL01000007.1"/>
</dbReference>
<gene>
    <name evidence="6" type="ORF">FO442_13845</name>
</gene>
<dbReference type="PANTHER" id="PTHR45825:SF11">
    <property type="entry name" value="ALPHA AMYLASE DOMAIN-CONTAINING PROTEIN"/>
    <property type="match status" value="1"/>
</dbReference>
<dbReference type="EC" id="2.4.1.21" evidence="2"/>
<evidence type="ECO:0000256" key="3">
    <source>
        <dbReference type="ARBA" id="ARBA00022676"/>
    </source>
</evidence>
<protein>
    <recommendedName>
        <fullName evidence="2">starch synthase</fullName>
        <ecNumber evidence="2">2.4.1.21</ecNumber>
    </recommendedName>
</protein>
<comment type="catalytic activity">
    <reaction evidence="1">
        <text>[(1-&gt;4)-alpha-D-glucosyl](n) + ADP-alpha-D-glucose = [(1-&gt;4)-alpha-D-glucosyl](n+1) + ADP + H(+)</text>
        <dbReference type="Rhea" id="RHEA:18189"/>
        <dbReference type="Rhea" id="RHEA-COMP:9584"/>
        <dbReference type="Rhea" id="RHEA-COMP:9587"/>
        <dbReference type="ChEBI" id="CHEBI:15378"/>
        <dbReference type="ChEBI" id="CHEBI:15444"/>
        <dbReference type="ChEBI" id="CHEBI:57498"/>
        <dbReference type="ChEBI" id="CHEBI:456216"/>
        <dbReference type="EC" id="2.4.1.21"/>
    </reaction>
</comment>
<dbReference type="AlphaFoldDB" id="A0A556MNY6"/>
<keyword evidence="3" id="KW-0328">Glycosyltransferase</keyword>
<evidence type="ECO:0000313" key="7">
    <source>
        <dbReference type="Proteomes" id="UP000316008"/>
    </source>
</evidence>
<dbReference type="Proteomes" id="UP000316008">
    <property type="component" value="Unassembled WGS sequence"/>
</dbReference>
<evidence type="ECO:0000313" key="6">
    <source>
        <dbReference type="EMBL" id="TSJ41542.1"/>
    </source>
</evidence>
<name>A0A556MNY6_9FLAO</name>
<dbReference type="InterPro" id="IPR013534">
    <property type="entry name" value="Starch_synth_cat_dom"/>
</dbReference>
<evidence type="ECO:0000256" key="4">
    <source>
        <dbReference type="ARBA" id="ARBA00022679"/>
    </source>
</evidence>
<dbReference type="EMBL" id="VLPL01000007">
    <property type="protein sequence ID" value="TSJ41542.1"/>
    <property type="molecule type" value="Genomic_DNA"/>
</dbReference>
<accession>A0A556MNY6</accession>
<dbReference type="OrthoDB" id="9808590at2"/>
<proteinExistence type="predicted"/>
<reference evidence="6 7" key="1">
    <citation type="submission" date="2019-07" db="EMBL/GenBank/DDBJ databases">
        <authorList>
            <person name="Huq M.A."/>
        </authorList>
    </citation>
    <scope>NUCLEOTIDE SEQUENCE [LARGE SCALE GENOMIC DNA]</scope>
    <source>
        <strain evidence="6 7">MAH-3</strain>
    </source>
</reference>
<evidence type="ECO:0000259" key="5">
    <source>
        <dbReference type="Pfam" id="PF08323"/>
    </source>
</evidence>
<sequence length="276" mass="32027">MEKKRILFVSQEIYPFLAKTEISHNARKLPQGTQENGKEIRVFTPRFGSINERRHQLHEVIRLSGMNIIIDDNDHPLIIKVASIPAARLQVYFIDNDEFFKRKTNVTDDKGADFTDNDERSMFFCRGVLETVKKLGWKPDVIHCHGWMTSLMSLYIKKIYNKDPHFADTKVVYSIYDDKEGFESPWDERFHEKLKFDGFDEEVTNLVKTPTLDAITKAAVTFSDGVIQSSEVIQPELQKVYDDATCLKLNYLPEEHLTKGLSEFFDKVIEEGILIQ</sequence>
<feature type="domain" description="Starch synthase catalytic" evidence="5">
    <location>
        <begin position="5"/>
        <end position="240"/>
    </location>
</feature>
<organism evidence="6 7">
    <name type="scientific">Fluviicola chungangensis</name>
    <dbReference type="NCBI Taxonomy" id="2597671"/>
    <lineage>
        <taxon>Bacteria</taxon>
        <taxon>Pseudomonadati</taxon>
        <taxon>Bacteroidota</taxon>
        <taxon>Flavobacteriia</taxon>
        <taxon>Flavobacteriales</taxon>
        <taxon>Crocinitomicaceae</taxon>
        <taxon>Fluviicola</taxon>
    </lineage>
</organism>
<comment type="caution">
    <text evidence="6">The sequence shown here is derived from an EMBL/GenBank/DDBJ whole genome shotgun (WGS) entry which is preliminary data.</text>
</comment>
<dbReference type="Gene3D" id="3.40.50.2000">
    <property type="entry name" value="Glycogen Phosphorylase B"/>
    <property type="match status" value="1"/>
</dbReference>
<dbReference type="SUPFAM" id="SSF53756">
    <property type="entry name" value="UDP-Glycosyltransferase/glycogen phosphorylase"/>
    <property type="match status" value="1"/>
</dbReference>
<keyword evidence="7" id="KW-1185">Reference proteome</keyword>
<dbReference type="PANTHER" id="PTHR45825">
    <property type="entry name" value="GRANULE-BOUND STARCH SYNTHASE 1, CHLOROPLASTIC/AMYLOPLASTIC"/>
    <property type="match status" value="1"/>
</dbReference>